<keyword evidence="5" id="KW-0677">Repeat</keyword>
<dbReference type="GO" id="GO:0005509">
    <property type="term" value="F:calcium ion binding"/>
    <property type="evidence" value="ECO:0007669"/>
    <property type="project" value="InterPro"/>
</dbReference>
<evidence type="ECO:0000256" key="4">
    <source>
        <dbReference type="ARBA" id="ARBA00022729"/>
    </source>
</evidence>
<comment type="subcellular location">
    <subcellularLocation>
        <location evidence="1">Secreted</location>
    </subcellularLocation>
</comment>
<evidence type="ECO:0000256" key="6">
    <source>
        <dbReference type="ARBA" id="ARBA00023157"/>
    </source>
</evidence>
<feature type="domain" description="EGF-like" evidence="10">
    <location>
        <begin position="115"/>
        <end position="152"/>
    </location>
</feature>
<dbReference type="SMART" id="SM00179">
    <property type="entry name" value="EGF_CA"/>
    <property type="match status" value="7"/>
</dbReference>
<dbReference type="InterPro" id="IPR052080">
    <property type="entry name" value="vWF_C/EGF_Fibrillin"/>
</dbReference>
<feature type="domain" description="EMI" evidence="11">
    <location>
        <begin position="34"/>
        <end position="116"/>
    </location>
</feature>
<dbReference type="OMA" id="CANSTHE"/>
<keyword evidence="4 9" id="KW-0732">Signal</keyword>
<evidence type="ECO:0000256" key="7">
    <source>
        <dbReference type="ARBA" id="ARBA00023180"/>
    </source>
</evidence>
<evidence type="ECO:0000313" key="13">
    <source>
        <dbReference type="WBParaSite" id="nRc.2.0.1.t28429-RA"/>
    </source>
</evidence>
<dbReference type="PROSITE" id="PS50026">
    <property type="entry name" value="EGF_3"/>
    <property type="match status" value="2"/>
</dbReference>
<dbReference type="PANTHER" id="PTHR47333:SF4">
    <property type="entry name" value="EGF-LIKE DOMAIN-CONTAINING PROTEIN"/>
    <property type="match status" value="1"/>
</dbReference>
<dbReference type="PROSITE" id="PS51041">
    <property type="entry name" value="EMI"/>
    <property type="match status" value="1"/>
</dbReference>
<dbReference type="InterPro" id="IPR001881">
    <property type="entry name" value="EGF-like_Ca-bd_dom"/>
</dbReference>
<dbReference type="Pfam" id="PF12662">
    <property type="entry name" value="cEGF"/>
    <property type="match status" value="2"/>
</dbReference>
<accession>A0A915JQ96</accession>
<dbReference type="FunFam" id="2.10.25.10:FF:000240">
    <property type="entry name" value="Vitamin K-dependent protein S"/>
    <property type="match status" value="1"/>
</dbReference>
<dbReference type="Pfam" id="PF14670">
    <property type="entry name" value="FXa_inhibition"/>
    <property type="match status" value="4"/>
</dbReference>
<evidence type="ECO:0000313" key="12">
    <source>
        <dbReference type="Proteomes" id="UP000887565"/>
    </source>
</evidence>
<dbReference type="PANTHER" id="PTHR47333">
    <property type="entry name" value="VON WILLEBRAND FACTOR C AND EGF DOMAIN-CONTAINING PROTEIN"/>
    <property type="match status" value="1"/>
</dbReference>
<dbReference type="Gene3D" id="2.10.25.10">
    <property type="entry name" value="Laminin"/>
    <property type="match status" value="9"/>
</dbReference>
<keyword evidence="6 8" id="KW-1015">Disulfide bond</keyword>
<evidence type="ECO:0000256" key="8">
    <source>
        <dbReference type="PROSITE-ProRule" id="PRU00076"/>
    </source>
</evidence>
<dbReference type="InterPro" id="IPR009030">
    <property type="entry name" value="Growth_fac_rcpt_cys_sf"/>
</dbReference>
<keyword evidence="12" id="KW-1185">Reference proteome</keyword>
<feature type="domain" description="EGF-like" evidence="10">
    <location>
        <begin position="319"/>
        <end position="356"/>
    </location>
</feature>
<proteinExistence type="predicted"/>
<evidence type="ECO:0000256" key="3">
    <source>
        <dbReference type="ARBA" id="ARBA00022536"/>
    </source>
</evidence>
<comment type="caution">
    <text evidence="8">Lacks conserved residue(s) required for the propagation of feature annotation.</text>
</comment>
<keyword evidence="2" id="KW-0964">Secreted</keyword>
<dbReference type="InterPro" id="IPR000742">
    <property type="entry name" value="EGF"/>
</dbReference>
<evidence type="ECO:0000259" key="11">
    <source>
        <dbReference type="PROSITE" id="PS51041"/>
    </source>
</evidence>
<dbReference type="SUPFAM" id="SSF57184">
    <property type="entry name" value="Growth factor receptor domain"/>
    <property type="match status" value="3"/>
</dbReference>
<keyword evidence="7" id="KW-0325">Glycoprotein</keyword>
<dbReference type="InterPro" id="IPR000152">
    <property type="entry name" value="EGF-type_Asp/Asn_hydroxyl_site"/>
</dbReference>
<dbReference type="GO" id="GO:0005576">
    <property type="term" value="C:extracellular region"/>
    <property type="evidence" value="ECO:0007669"/>
    <property type="project" value="UniProtKB-SubCell"/>
</dbReference>
<dbReference type="PROSITE" id="PS01186">
    <property type="entry name" value="EGF_2"/>
    <property type="match status" value="3"/>
</dbReference>
<dbReference type="InterPro" id="IPR011489">
    <property type="entry name" value="EMI_domain"/>
</dbReference>
<dbReference type="AlphaFoldDB" id="A0A915JQ96"/>
<protein>
    <submittedName>
        <fullName evidence="13">Multiple epidermal growth factor-like domains protein 6</fullName>
    </submittedName>
</protein>
<evidence type="ECO:0000259" key="10">
    <source>
        <dbReference type="PROSITE" id="PS50026"/>
    </source>
</evidence>
<organism evidence="12 13">
    <name type="scientific">Romanomermis culicivorax</name>
    <name type="common">Nematode worm</name>
    <dbReference type="NCBI Taxonomy" id="13658"/>
    <lineage>
        <taxon>Eukaryota</taxon>
        <taxon>Metazoa</taxon>
        <taxon>Ecdysozoa</taxon>
        <taxon>Nematoda</taxon>
        <taxon>Enoplea</taxon>
        <taxon>Dorylaimia</taxon>
        <taxon>Mermithida</taxon>
        <taxon>Mermithoidea</taxon>
        <taxon>Mermithidae</taxon>
        <taxon>Romanomermis</taxon>
    </lineage>
</organism>
<dbReference type="SMART" id="SM00181">
    <property type="entry name" value="EGF"/>
    <property type="match status" value="9"/>
</dbReference>
<feature type="chain" id="PRO_5036857717" evidence="9">
    <location>
        <begin position="22"/>
        <end position="569"/>
    </location>
</feature>
<dbReference type="InterPro" id="IPR018097">
    <property type="entry name" value="EGF_Ca-bd_CS"/>
</dbReference>
<sequence length="569" mass="64216">MLRISFLPWILLCCHFNGVQSKVDLELQELRLGEKNVCPHEDVEIVTVQEPCIQAYTRYVRKWKPNCENERRWCVVKEPKTVYYRSFKATKRQKRQTTLKCCHGWMHVPGTSGCSKVNCTSDLCYNGGTCEGSNYTAKLCQCPEGFQGSRCQYDINECLVANGGCHHDCCNTIGTFYCRCWPGFQLANDQKSCEDVDECKVENGGCEYRCVNANGGFRCECPANKQLHPDGRRCIDENSCEFKNGGCSQICEEENDKFLRCRCSSGYKLASDKRTCYAIDPCQETKGLCQHHCVNDNGRARCQCYPGYRLSHDMKTCIDMDECSLSDKGQCEHTCVNTYGSYVCRCKSGYQLASDQKACIKIGNDCKISNGGCSQICQDIFDDVKCSCKQGFRLASNGKDCEIFDDCRSKGCEHSCVHSPGQPSSCTCKTGYSLAFDDRSCNDINECLQSNGGCSHYCRNEMGSFSCACRPGYIINTDNKTCDALIVLETQFSGANLSHYRYPNTDHKNSNLMSIAEYYYDKPMQVWSNVKDYNVETKFEMRRSMCETGKFGPLCEYSCGDCRNDGKCN</sequence>
<name>A0A915JQ96_ROMCU</name>
<keyword evidence="3 8" id="KW-0245">EGF-like domain</keyword>
<dbReference type="Proteomes" id="UP000887565">
    <property type="component" value="Unplaced"/>
</dbReference>
<evidence type="ECO:0000256" key="9">
    <source>
        <dbReference type="SAM" id="SignalP"/>
    </source>
</evidence>
<evidence type="ECO:0000256" key="5">
    <source>
        <dbReference type="ARBA" id="ARBA00022737"/>
    </source>
</evidence>
<dbReference type="FunFam" id="2.10.25.10:FF:000005">
    <property type="entry name" value="Fibrillin 2"/>
    <property type="match status" value="1"/>
</dbReference>
<feature type="disulfide bond" evidence="8">
    <location>
        <begin position="142"/>
        <end position="151"/>
    </location>
</feature>
<reference evidence="13" key="1">
    <citation type="submission" date="2022-11" db="UniProtKB">
        <authorList>
            <consortium name="WormBaseParasite"/>
        </authorList>
    </citation>
    <scope>IDENTIFICATION</scope>
</reference>
<dbReference type="FunFam" id="2.10.25.10:FF:000010">
    <property type="entry name" value="Pro-epidermal growth factor"/>
    <property type="match status" value="1"/>
</dbReference>
<dbReference type="InterPro" id="IPR026823">
    <property type="entry name" value="cEGF"/>
</dbReference>
<feature type="signal peptide" evidence="9">
    <location>
        <begin position="1"/>
        <end position="21"/>
    </location>
</feature>
<evidence type="ECO:0000256" key="2">
    <source>
        <dbReference type="ARBA" id="ARBA00022525"/>
    </source>
</evidence>
<evidence type="ECO:0000256" key="1">
    <source>
        <dbReference type="ARBA" id="ARBA00004613"/>
    </source>
</evidence>
<dbReference type="PROSITE" id="PS01187">
    <property type="entry name" value="EGF_CA"/>
    <property type="match status" value="3"/>
</dbReference>
<dbReference type="PROSITE" id="PS00022">
    <property type="entry name" value="EGF_1"/>
    <property type="match status" value="1"/>
</dbReference>
<dbReference type="PROSITE" id="PS00010">
    <property type="entry name" value="ASX_HYDROXYL"/>
    <property type="match status" value="2"/>
</dbReference>
<dbReference type="WBParaSite" id="nRc.2.0.1.t28429-RA">
    <property type="protein sequence ID" value="nRc.2.0.1.t28429-RA"/>
    <property type="gene ID" value="nRc.2.0.1.g28429"/>
</dbReference>